<dbReference type="GO" id="GO:0052650">
    <property type="term" value="F:all-trans-retinol dehydrogenase (NADP+) activity"/>
    <property type="evidence" value="ECO:0007669"/>
    <property type="project" value="UniProtKB-ARBA"/>
</dbReference>
<keyword evidence="4" id="KW-0521">NADP</keyword>
<dbReference type="InterPro" id="IPR036291">
    <property type="entry name" value="NAD(P)-bd_dom_sf"/>
</dbReference>
<evidence type="ECO:0000256" key="1">
    <source>
        <dbReference type="ARBA" id="ARBA00004141"/>
    </source>
</evidence>
<evidence type="ECO:0000256" key="9">
    <source>
        <dbReference type="ARBA" id="ARBA00059620"/>
    </source>
</evidence>
<protein>
    <recommendedName>
        <fullName evidence="10">Short-chain dehydrogenase/reductase 3</fullName>
    </recommendedName>
    <alternativeName>
        <fullName evidence="11">Retinal short-chain dehydrogenase/reductase 1</fullName>
    </alternativeName>
</protein>
<keyword evidence="7" id="KW-0443">Lipid metabolism</keyword>
<comment type="subcellular location">
    <subcellularLocation>
        <location evidence="1">Membrane</location>
        <topology evidence="1">Multi-pass membrane protein</topology>
    </subcellularLocation>
</comment>
<evidence type="ECO:0000256" key="6">
    <source>
        <dbReference type="ARBA" id="ARBA00023002"/>
    </source>
</evidence>
<evidence type="ECO:0000256" key="4">
    <source>
        <dbReference type="ARBA" id="ARBA00022857"/>
    </source>
</evidence>
<keyword evidence="8" id="KW-0472">Membrane</keyword>
<reference evidence="13 14" key="1">
    <citation type="journal article" date="2018" name="BMC Genomics">
        <title>Comparative genome analyses reveal sequence features reflecting distinct modes of host-adaptation between dicot and monocot powdery mildew.</title>
        <authorList>
            <person name="Wu Y."/>
            <person name="Ma X."/>
            <person name="Pan Z."/>
            <person name="Kale S.D."/>
            <person name="Song Y."/>
            <person name="King H."/>
            <person name="Zhang Q."/>
            <person name="Presley C."/>
            <person name="Deng X."/>
            <person name="Wei C.I."/>
            <person name="Xiao S."/>
        </authorList>
    </citation>
    <scope>NUCLEOTIDE SEQUENCE [LARGE SCALE GENOMIC DNA]</scope>
    <source>
        <strain evidence="13">UCSC1</strain>
    </source>
</reference>
<dbReference type="EMBL" id="MCBR01001352">
    <property type="protein sequence ID" value="RKF82571.1"/>
    <property type="molecule type" value="Genomic_DNA"/>
</dbReference>
<comment type="similarity">
    <text evidence="2 12">Belongs to the short-chain dehydrogenases/reductases (SDR) family.</text>
</comment>
<evidence type="ECO:0000256" key="8">
    <source>
        <dbReference type="ARBA" id="ARBA00023136"/>
    </source>
</evidence>
<dbReference type="Proteomes" id="UP000285405">
    <property type="component" value="Unassembled WGS sequence"/>
</dbReference>
<dbReference type="PANTHER" id="PTHR24322:SF736">
    <property type="entry name" value="RETINOL DEHYDROGENASE 10"/>
    <property type="match status" value="1"/>
</dbReference>
<accession>A0A420J709</accession>
<dbReference type="FunFam" id="3.40.50.720:FF:000131">
    <property type="entry name" value="Short-chain dehydrogenase/reductase 3"/>
    <property type="match status" value="1"/>
</dbReference>
<dbReference type="PANTHER" id="PTHR24322">
    <property type="entry name" value="PKSB"/>
    <property type="match status" value="1"/>
</dbReference>
<evidence type="ECO:0000256" key="3">
    <source>
        <dbReference type="ARBA" id="ARBA00022692"/>
    </source>
</evidence>
<keyword evidence="5" id="KW-1133">Transmembrane helix</keyword>
<keyword evidence="6" id="KW-0560">Oxidoreductase</keyword>
<evidence type="ECO:0000256" key="11">
    <source>
        <dbReference type="ARBA" id="ARBA00082544"/>
    </source>
</evidence>
<dbReference type="PRINTS" id="PR00080">
    <property type="entry name" value="SDRFAMILY"/>
</dbReference>
<dbReference type="PROSITE" id="PS00061">
    <property type="entry name" value="ADH_SHORT"/>
    <property type="match status" value="1"/>
</dbReference>
<evidence type="ECO:0000256" key="10">
    <source>
        <dbReference type="ARBA" id="ARBA00068717"/>
    </source>
</evidence>
<dbReference type="OrthoDB" id="10253736at2759"/>
<dbReference type="InterPro" id="IPR002347">
    <property type="entry name" value="SDR_fam"/>
</dbReference>
<dbReference type="GO" id="GO:0016020">
    <property type="term" value="C:membrane"/>
    <property type="evidence" value="ECO:0007669"/>
    <property type="project" value="UniProtKB-SubCell"/>
</dbReference>
<comment type="function">
    <text evidence="9">Catalyzes the reduction of all-trans-retinal to all-trans-retinol in the presence of NADPH.</text>
</comment>
<proteinExistence type="inferred from homology"/>
<gene>
    <name evidence="13" type="ORF">GcC1_013045</name>
</gene>
<dbReference type="Pfam" id="PF00106">
    <property type="entry name" value="adh_short"/>
    <property type="match status" value="1"/>
</dbReference>
<evidence type="ECO:0000256" key="7">
    <source>
        <dbReference type="ARBA" id="ARBA00023098"/>
    </source>
</evidence>
<comment type="caution">
    <text evidence="13">The sequence shown here is derived from an EMBL/GenBank/DDBJ whole genome shotgun (WGS) entry which is preliminary data.</text>
</comment>
<evidence type="ECO:0000313" key="14">
    <source>
        <dbReference type="Proteomes" id="UP000285405"/>
    </source>
</evidence>
<keyword evidence="3" id="KW-0812">Transmembrane</keyword>
<dbReference type="Gene3D" id="3.40.50.720">
    <property type="entry name" value="NAD(P)-binding Rossmann-like Domain"/>
    <property type="match status" value="1"/>
</dbReference>
<dbReference type="SUPFAM" id="SSF51735">
    <property type="entry name" value="NAD(P)-binding Rossmann-fold domains"/>
    <property type="match status" value="1"/>
</dbReference>
<dbReference type="InterPro" id="IPR020904">
    <property type="entry name" value="Sc_DH/Rdtase_CS"/>
</dbReference>
<evidence type="ECO:0000256" key="2">
    <source>
        <dbReference type="ARBA" id="ARBA00006484"/>
    </source>
</evidence>
<evidence type="ECO:0000256" key="12">
    <source>
        <dbReference type="RuleBase" id="RU000363"/>
    </source>
</evidence>
<name>A0A420J709_9PEZI</name>
<sequence length="345" mass="38028">MAKFSITDARITAPALLALMYFPKNLQKIFPSKLGPLLKSPLLFKILIALVGIDVLRKSNKAFSRHVADNGTRVTFRPSSELVLITGGSSGIGLLMAKEFARLGAKVIILDLNPPQDSIPANVFYYKCDVRSTSEISDTAAEIRKEHGDPTVLINNAGIGNLLPILECTEQSVENTFGVNIKAHFLMAREYVPAMIRKNHGHIVTIASLTSYVTQSLMVDYCCTKAAALAFHEGLACELATLHNAPNVRTTTVNPSWIRTPLSKRLSQVPVFKPEIMEPEYVVKTIVNQVISGESGNIILPKKLYLLATLRHWPSWAQITFRNLIGSNMKAVKDYLEAAQIRDSS</sequence>
<dbReference type="PRINTS" id="PR00081">
    <property type="entry name" value="GDHRDH"/>
</dbReference>
<dbReference type="CDD" id="cd05339">
    <property type="entry name" value="17beta-HSDXI-like_SDR_c"/>
    <property type="match status" value="1"/>
</dbReference>
<evidence type="ECO:0000256" key="5">
    <source>
        <dbReference type="ARBA" id="ARBA00022989"/>
    </source>
</evidence>
<organism evidence="13 14">
    <name type="scientific">Golovinomyces cichoracearum</name>
    <dbReference type="NCBI Taxonomy" id="62708"/>
    <lineage>
        <taxon>Eukaryota</taxon>
        <taxon>Fungi</taxon>
        <taxon>Dikarya</taxon>
        <taxon>Ascomycota</taxon>
        <taxon>Pezizomycotina</taxon>
        <taxon>Leotiomycetes</taxon>
        <taxon>Erysiphales</taxon>
        <taxon>Erysiphaceae</taxon>
        <taxon>Golovinomyces</taxon>
    </lineage>
</organism>
<dbReference type="AlphaFoldDB" id="A0A420J709"/>
<evidence type="ECO:0000313" key="13">
    <source>
        <dbReference type="EMBL" id="RKF82571.1"/>
    </source>
</evidence>